<feature type="binding site" evidence="9">
    <location>
        <position position="40"/>
    </location>
    <ligand>
        <name>ATP</name>
        <dbReference type="ChEBI" id="CHEBI:30616"/>
    </ligand>
</feature>
<dbReference type="PROSITE" id="PS00107">
    <property type="entry name" value="PROTEIN_KINASE_ATP"/>
    <property type="match status" value="1"/>
</dbReference>
<name>A0A1C5HUT5_9ACTN</name>
<dbReference type="Pfam" id="PF00069">
    <property type="entry name" value="Pkinase"/>
    <property type="match status" value="1"/>
</dbReference>
<keyword evidence="10" id="KW-0175">Coiled coil</keyword>
<evidence type="ECO:0000259" key="13">
    <source>
        <dbReference type="PROSITE" id="PS50011"/>
    </source>
</evidence>
<keyword evidence="12" id="KW-0812">Transmembrane</keyword>
<evidence type="ECO:0000256" key="8">
    <source>
        <dbReference type="ARBA" id="ARBA00048679"/>
    </source>
</evidence>
<evidence type="ECO:0000256" key="10">
    <source>
        <dbReference type="SAM" id="Coils"/>
    </source>
</evidence>
<feature type="compositionally biased region" description="Low complexity" evidence="11">
    <location>
        <begin position="294"/>
        <end position="316"/>
    </location>
</feature>
<evidence type="ECO:0000313" key="15">
    <source>
        <dbReference type="Proteomes" id="UP000198221"/>
    </source>
</evidence>
<proteinExistence type="predicted"/>
<dbReference type="AlphaFoldDB" id="A0A1C5HUT5"/>
<dbReference type="InterPro" id="IPR000719">
    <property type="entry name" value="Prot_kinase_dom"/>
</dbReference>
<feature type="compositionally biased region" description="Low complexity" evidence="11">
    <location>
        <begin position="364"/>
        <end position="383"/>
    </location>
</feature>
<dbReference type="InterPro" id="IPR017441">
    <property type="entry name" value="Protein_kinase_ATP_BS"/>
</dbReference>
<evidence type="ECO:0000256" key="6">
    <source>
        <dbReference type="ARBA" id="ARBA00022840"/>
    </source>
</evidence>
<dbReference type="InterPro" id="IPR008271">
    <property type="entry name" value="Ser/Thr_kinase_AS"/>
</dbReference>
<accession>A0A1C5HUT5</accession>
<dbReference type="FunFam" id="3.30.200.20:FF:000035">
    <property type="entry name" value="Serine/threonine protein kinase Stk1"/>
    <property type="match status" value="1"/>
</dbReference>
<reference evidence="15" key="1">
    <citation type="submission" date="2016-06" db="EMBL/GenBank/DDBJ databases">
        <authorList>
            <person name="Varghese N."/>
            <person name="Submissions Spin"/>
        </authorList>
    </citation>
    <scope>NUCLEOTIDE SEQUENCE [LARGE SCALE GENOMIC DNA]</scope>
    <source>
        <strain evidence="15">DSM 43819</strain>
    </source>
</reference>
<dbReference type="Proteomes" id="UP000198221">
    <property type="component" value="Chromosome I"/>
</dbReference>
<dbReference type="InterPro" id="IPR011009">
    <property type="entry name" value="Kinase-like_dom_sf"/>
</dbReference>
<feature type="region of interest" description="Disordered" evidence="11">
    <location>
        <begin position="395"/>
        <end position="415"/>
    </location>
</feature>
<dbReference type="PANTHER" id="PTHR43289:SF6">
    <property type="entry name" value="SERINE_THREONINE-PROTEIN KINASE NEKL-3"/>
    <property type="match status" value="1"/>
</dbReference>
<feature type="region of interest" description="Disordered" evidence="11">
    <location>
        <begin position="359"/>
        <end position="383"/>
    </location>
</feature>
<dbReference type="CDD" id="cd14014">
    <property type="entry name" value="STKc_PknB_like"/>
    <property type="match status" value="1"/>
</dbReference>
<dbReference type="SMART" id="SM00220">
    <property type="entry name" value="S_TKc"/>
    <property type="match status" value="1"/>
</dbReference>
<keyword evidence="12" id="KW-0472">Membrane</keyword>
<comment type="catalytic activity">
    <reaction evidence="8">
        <text>L-seryl-[protein] + ATP = O-phospho-L-seryl-[protein] + ADP + H(+)</text>
        <dbReference type="Rhea" id="RHEA:17989"/>
        <dbReference type="Rhea" id="RHEA-COMP:9863"/>
        <dbReference type="Rhea" id="RHEA-COMP:11604"/>
        <dbReference type="ChEBI" id="CHEBI:15378"/>
        <dbReference type="ChEBI" id="CHEBI:29999"/>
        <dbReference type="ChEBI" id="CHEBI:30616"/>
        <dbReference type="ChEBI" id="CHEBI:83421"/>
        <dbReference type="ChEBI" id="CHEBI:456216"/>
        <dbReference type="EC" id="2.7.11.1"/>
    </reaction>
</comment>
<organism evidence="14 15">
    <name type="scientific">Micromonospora inositola</name>
    <dbReference type="NCBI Taxonomy" id="47865"/>
    <lineage>
        <taxon>Bacteria</taxon>
        <taxon>Bacillati</taxon>
        <taxon>Actinomycetota</taxon>
        <taxon>Actinomycetes</taxon>
        <taxon>Micromonosporales</taxon>
        <taxon>Micromonosporaceae</taxon>
        <taxon>Micromonospora</taxon>
    </lineage>
</organism>
<dbReference type="Gene3D" id="1.10.510.10">
    <property type="entry name" value="Transferase(Phosphotransferase) domain 1"/>
    <property type="match status" value="1"/>
</dbReference>
<dbReference type="Gene3D" id="3.30.200.20">
    <property type="entry name" value="Phosphorylase Kinase, domain 1"/>
    <property type="match status" value="1"/>
</dbReference>
<gene>
    <name evidence="14" type="ORF">GA0070613_1854</name>
</gene>
<dbReference type="GO" id="GO:0004674">
    <property type="term" value="F:protein serine/threonine kinase activity"/>
    <property type="evidence" value="ECO:0007669"/>
    <property type="project" value="UniProtKB-KW"/>
</dbReference>
<feature type="transmembrane region" description="Helical" evidence="12">
    <location>
        <begin position="334"/>
        <end position="356"/>
    </location>
</feature>
<dbReference type="PROSITE" id="PS50011">
    <property type="entry name" value="PROTEIN_KINASE_DOM"/>
    <property type="match status" value="1"/>
</dbReference>
<feature type="coiled-coil region" evidence="10">
    <location>
        <begin position="452"/>
        <end position="479"/>
    </location>
</feature>
<feature type="domain" description="Protein kinase" evidence="13">
    <location>
        <begin position="11"/>
        <end position="272"/>
    </location>
</feature>
<evidence type="ECO:0000256" key="4">
    <source>
        <dbReference type="ARBA" id="ARBA00022741"/>
    </source>
</evidence>
<dbReference type="Pfam" id="PF22888">
    <property type="entry name" value="FIMAH"/>
    <property type="match status" value="1"/>
</dbReference>
<keyword evidence="12" id="KW-1133">Transmembrane helix</keyword>
<feature type="region of interest" description="Disordered" evidence="11">
    <location>
        <begin position="290"/>
        <end position="325"/>
    </location>
</feature>
<dbReference type="PROSITE" id="PS00108">
    <property type="entry name" value="PROTEIN_KINASE_ST"/>
    <property type="match status" value="1"/>
</dbReference>
<dbReference type="EC" id="2.7.11.1" evidence="1"/>
<keyword evidence="6 9" id="KW-0067">ATP-binding</keyword>
<feature type="compositionally biased region" description="Low complexity" evidence="11">
    <location>
        <begin position="395"/>
        <end position="410"/>
    </location>
</feature>
<dbReference type="InterPro" id="IPR054470">
    <property type="entry name" value="FIMAH_dom"/>
</dbReference>
<comment type="catalytic activity">
    <reaction evidence="7">
        <text>L-threonyl-[protein] + ATP = O-phospho-L-threonyl-[protein] + ADP + H(+)</text>
        <dbReference type="Rhea" id="RHEA:46608"/>
        <dbReference type="Rhea" id="RHEA-COMP:11060"/>
        <dbReference type="Rhea" id="RHEA-COMP:11605"/>
        <dbReference type="ChEBI" id="CHEBI:15378"/>
        <dbReference type="ChEBI" id="CHEBI:30013"/>
        <dbReference type="ChEBI" id="CHEBI:30616"/>
        <dbReference type="ChEBI" id="CHEBI:61977"/>
        <dbReference type="ChEBI" id="CHEBI:456216"/>
        <dbReference type="EC" id="2.7.11.1"/>
    </reaction>
</comment>
<evidence type="ECO:0000256" key="3">
    <source>
        <dbReference type="ARBA" id="ARBA00022679"/>
    </source>
</evidence>
<dbReference type="EMBL" id="LT607754">
    <property type="protein sequence ID" value="SCG49786.1"/>
    <property type="molecule type" value="Genomic_DNA"/>
</dbReference>
<evidence type="ECO:0000256" key="1">
    <source>
        <dbReference type="ARBA" id="ARBA00012513"/>
    </source>
</evidence>
<protein>
    <recommendedName>
        <fullName evidence="1">non-specific serine/threonine protein kinase</fullName>
        <ecNumber evidence="1">2.7.11.1</ecNumber>
    </recommendedName>
</protein>
<evidence type="ECO:0000256" key="2">
    <source>
        <dbReference type="ARBA" id="ARBA00022527"/>
    </source>
</evidence>
<keyword evidence="15" id="KW-1185">Reference proteome</keyword>
<keyword evidence="2 14" id="KW-0723">Serine/threonine-protein kinase</keyword>
<evidence type="ECO:0000256" key="5">
    <source>
        <dbReference type="ARBA" id="ARBA00022777"/>
    </source>
</evidence>
<dbReference type="FunFam" id="1.10.510.10:FF:000021">
    <property type="entry name" value="Serine/threonine protein kinase"/>
    <property type="match status" value="1"/>
</dbReference>
<evidence type="ECO:0000256" key="7">
    <source>
        <dbReference type="ARBA" id="ARBA00047899"/>
    </source>
</evidence>
<evidence type="ECO:0000256" key="11">
    <source>
        <dbReference type="SAM" id="MobiDB-lite"/>
    </source>
</evidence>
<keyword evidence="3" id="KW-0808">Transferase</keyword>
<evidence type="ECO:0000256" key="12">
    <source>
        <dbReference type="SAM" id="Phobius"/>
    </source>
</evidence>
<keyword evidence="5 14" id="KW-0418">Kinase</keyword>
<evidence type="ECO:0000256" key="9">
    <source>
        <dbReference type="PROSITE-ProRule" id="PRU10141"/>
    </source>
</evidence>
<sequence length="502" mass="51547">MVLRRLLDGRYQAEELLGIGGMGEVWRGRDLRLDRPVAIKLLTAAGLDEPMAAERFDREARAAARLSHPHIVGVYDFGTEEDDSYLVMELVEGRSVSALIADGPLPIGQALSIAAQACDGIAAAHAVGVVHRDVKPGNLIVTPSGTVKICDFGIARLPGTAGQNTLTGPATKLGTSSYMAPEQALGRPVDLRTDLCGLGCTLYAMLAGTPPFAGDPLSVLHQHVNEPPTPLRTRRPDVPAELDALVSELLAKDPADRPADAGAVRNRLAALLPSVGSPATAAPALVGAVPPTGPAGSSRAPGSGADGVGPPLAGAAAAGGGDIRDRPARRRRRGLVLAVVAVLGVALALATVALLARDTGSSVAGPTAAPTPAATGSRPDAPVVPVTVAPTTPTLRTLAPTTRPPASRTPSPAPPADPLVAMRMSIQEQVDTGQLSPDAAKDLHAKVDAIAKELAEDDVDQAQEQIKKLRDKLAELLRGGKLTAAGYDDLTADVDRIAAELP</sequence>
<keyword evidence="4 9" id="KW-0547">Nucleotide-binding</keyword>
<dbReference type="SUPFAM" id="SSF56112">
    <property type="entry name" value="Protein kinase-like (PK-like)"/>
    <property type="match status" value="1"/>
</dbReference>
<dbReference type="PANTHER" id="PTHR43289">
    <property type="entry name" value="MITOGEN-ACTIVATED PROTEIN KINASE KINASE KINASE 20-RELATED"/>
    <property type="match status" value="1"/>
</dbReference>
<dbReference type="GO" id="GO:0005524">
    <property type="term" value="F:ATP binding"/>
    <property type="evidence" value="ECO:0007669"/>
    <property type="project" value="UniProtKB-UniRule"/>
</dbReference>
<dbReference type="GO" id="GO:0045717">
    <property type="term" value="P:negative regulation of fatty acid biosynthetic process"/>
    <property type="evidence" value="ECO:0007669"/>
    <property type="project" value="UniProtKB-ARBA"/>
</dbReference>
<evidence type="ECO:0000313" key="14">
    <source>
        <dbReference type="EMBL" id="SCG49786.1"/>
    </source>
</evidence>